<dbReference type="Pfam" id="PF00856">
    <property type="entry name" value="SET"/>
    <property type="match status" value="1"/>
</dbReference>
<feature type="domain" description="SET" evidence="1">
    <location>
        <begin position="11"/>
        <end position="119"/>
    </location>
</feature>
<dbReference type="SMART" id="SM00317">
    <property type="entry name" value="SET"/>
    <property type="match status" value="1"/>
</dbReference>
<dbReference type="InterPro" id="IPR009207">
    <property type="entry name" value="SET7_MeTrfase"/>
</dbReference>
<proteinExistence type="predicted"/>
<dbReference type="EMBL" id="JACRAF010000048">
    <property type="protein sequence ID" value="MBI4923226.1"/>
    <property type="molecule type" value="Genomic_DNA"/>
</dbReference>
<dbReference type="GO" id="GO:0062122">
    <property type="term" value="F:histone H3K37 methyltransferase activity"/>
    <property type="evidence" value="ECO:0007669"/>
    <property type="project" value="InterPro"/>
</dbReference>
<organism evidence="2 3">
    <name type="scientific">Devosia nanyangense</name>
    <dbReference type="NCBI Taxonomy" id="1228055"/>
    <lineage>
        <taxon>Bacteria</taxon>
        <taxon>Pseudomonadati</taxon>
        <taxon>Pseudomonadota</taxon>
        <taxon>Alphaproteobacteria</taxon>
        <taxon>Hyphomicrobiales</taxon>
        <taxon>Devosiaceae</taxon>
        <taxon>Devosia</taxon>
    </lineage>
</organism>
<dbReference type="Gene3D" id="2.170.270.10">
    <property type="entry name" value="SET domain"/>
    <property type="match status" value="1"/>
</dbReference>
<dbReference type="PROSITE" id="PS50280">
    <property type="entry name" value="SET"/>
    <property type="match status" value="1"/>
</dbReference>
<sequence length="128" mass="14262">MSAKIVLPEAGLLKLVPIPGKGRGVIATRPIRRGKLVEASPVVRMTRRDRLDRSTVLSHYPFEWNEPPYVQAFPLGFAGLLNHSDTPNCRIVTDVEGEVLCTYTIRAIEAGAELTWNYGIDPWFEVAT</sequence>
<evidence type="ECO:0000313" key="3">
    <source>
        <dbReference type="Proteomes" id="UP000782610"/>
    </source>
</evidence>
<evidence type="ECO:0000313" key="2">
    <source>
        <dbReference type="EMBL" id="MBI4923226.1"/>
    </source>
</evidence>
<reference evidence="2" key="1">
    <citation type="submission" date="2020-07" db="EMBL/GenBank/DDBJ databases">
        <title>Huge and variable diversity of episymbiotic CPR bacteria and DPANN archaea in groundwater ecosystems.</title>
        <authorList>
            <person name="He C.Y."/>
            <person name="Keren R."/>
            <person name="Whittaker M."/>
            <person name="Farag I.F."/>
            <person name="Doudna J."/>
            <person name="Cate J.H.D."/>
            <person name="Banfield J.F."/>
        </authorList>
    </citation>
    <scope>NUCLEOTIDE SEQUENCE</scope>
    <source>
        <strain evidence="2">NC_groundwater_1586_Pr3_B-0.1um_66_15</strain>
    </source>
</reference>
<dbReference type="InterPro" id="IPR046341">
    <property type="entry name" value="SET_dom_sf"/>
</dbReference>
<evidence type="ECO:0000259" key="1">
    <source>
        <dbReference type="PROSITE" id="PS50280"/>
    </source>
</evidence>
<name>A0A933NZM3_9HYPH</name>
<dbReference type="SUPFAM" id="SSF82199">
    <property type="entry name" value="SET domain"/>
    <property type="match status" value="1"/>
</dbReference>
<dbReference type="Proteomes" id="UP000782610">
    <property type="component" value="Unassembled WGS sequence"/>
</dbReference>
<protein>
    <submittedName>
        <fullName evidence="2">SET domain-containing protein-lysine N-methyltransferase</fullName>
    </submittedName>
</protein>
<dbReference type="PIRSF" id="PIRSF022536">
    <property type="entry name" value="A612L_SET"/>
    <property type="match status" value="1"/>
</dbReference>
<accession>A0A933NZM3</accession>
<dbReference type="InterPro" id="IPR001214">
    <property type="entry name" value="SET_dom"/>
</dbReference>
<comment type="caution">
    <text evidence="2">The sequence shown here is derived from an EMBL/GenBank/DDBJ whole genome shotgun (WGS) entry which is preliminary data.</text>
</comment>
<gene>
    <name evidence="2" type="ORF">HY834_15905</name>
</gene>
<dbReference type="AlphaFoldDB" id="A0A933NZM3"/>